<dbReference type="PANTHER" id="PTHR11735">
    <property type="entry name" value="TRNA N6-ADENOSINE THREONYLCARBAMOYLTRANSFERASE"/>
    <property type="match status" value="1"/>
</dbReference>
<dbReference type="CDD" id="cd24032">
    <property type="entry name" value="ASKHA_NBD_TsaB"/>
    <property type="match status" value="1"/>
</dbReference>
<accession>A0A381YX66</accession>
<dbReference type="InterPro" id="IPR022496">
    <property type="entry name" value="T6A_TsaB"/>
</dbReference>
<dbReference type="Pfam" id="PF00814">
    <property type="entry name" value="TsaD"/>
    <property type="match status" value="1"/>
</dbReference>
<protein>
    <recommendedName>
        <fullName evidence="1">Gcp-like domain-containing protein</fullName>
    </recommendedName>
</protein>
<name>A0A381YX66_9ZZZZ</name>
<dbReference type="EMBL" id="UINC01019290">
    <property type="protein sequence ID" value="SVA81618.1"/>
    <property type="molecule type" value="Genomic_DNA"/>
</dbReference>
<organism evidence="2">
    <name type="scientific">marine metagenome</name>
    <dbReference type="NCBI Taxonomy" id="408172"/>
    <lineage>
        <taxon>unclassified sequences</taxon>
        <taxon>metagenomes</taxon>
        <taxon>ecological metagenomes</taxon>
    </lineage>
</organism>
<evidence type="ECO:0000313" key="2">
    <source>
        <dbReference type="EMBL" id="SVA81618.1"/>
    </source>
</evidence>
<reference evidence="2" key="1">
    <citation type="submission" date="2018-05" db="EMBL/GenBank/DDBJ databases">
        <authorList>
            <person name="Lanie J.A."/>
            <person name="Ng W.-L."/>
            <person name="Kazmierczak K.M."/>
            <person name="Andrzejewski T.M."/>
            <person name="Davidsen T.M."/>
            <person name="Wayne K.J."/>
            <person name="Tettelin H."/>
            <person name="Glass J.I."/>
            <person name="Rusch D."/>
            <person name="Podicherti R."/>
            <person name="Tsui H.-C.T."/>
            <person name="Winkler M.E."/>
        </authorList>
    </citation>
    <scope>NUCLEOTIDE SEQUENCE</scope>
</reference>
<dbReference type="GO" id="GO:0005829">
    <property type="term" value="C:cytosol"/>
    <property type="evidence" value="ECO:0007669"/>
    <property type="project" value="TreeGrafter"/>
</dbReference>
<dbReference type="InterPro" id="IPR000905">
    <property type="entry name" value="Gcp-like_dom"/>
</dbReference>
<dbReference type="Gene3D" id="3.30.420.40">
    <property type="match status" value="2"/>
</dbReference>
<dbReference type="AlphaFoldDB" id="A0A381YX66"/>
<dbReference type="PANTHER" id="PTHR11735:SF11">
    <property type="entry name" value="TRNA THREONYLCARBAMOYLADENOSINE BIOSYNTHESIS PROTEIN TSAB"/>
    <property type="match status" value="1"/>
</dbReference>
<proteinExistence type="predicted"/>
<feature type="domain" description="Gcp-like" evidence="1">
    <location>
        <begin position="34"/>
        <end position="134"/>
    </location>
</feature>
<dbReference type="GO" id="GO:0002949">
    <property type="term" value="P:tRNA threonylcarbamoyladenosine modification"/>
    <property type="evidence" value="ECO:0007669"/>
    <property type="project" value="InterPro"/>
</dbReference>
<dbReference type="NCBIfam" id="TIGR03725">
    <property type="entry name" value="T6A_YeaZ"/>
    <property type="match status" value="1"/>
</dbReference>
<evidence type="ECO:0000259" key="1">
    <source>
        <dbReference type="Pfam" id="PF00814"/>
    </source>
</evidence>
<dbReference type="InterPro" id="IPR043129">
    <property type="entry name" value="ATPase_NBD"/>
</dbReference>
<dbReference type="SUPFAM" id="SSF53067">
    <property type="entry name" value="Actin-like ATPase domain"/>
    <property type="match status" value="2"/>
</dbReference>
<gene>
    <name evidence="2" type="ORF">METZ01_LOCUS134472</name>
</gene>
<sequence length="222" mass="24763">MTKCIAIDTSTNRFTLAAMNGGELFEFNQENCIDHAQDIYRNINNILTDSRLKLKDLDFVAFGSGPGRFTGLRIAASATQGISYPHHIPVCSVSSLSTIAQLASENYSKDKIAVAMDAGRKQIYFGCYRKSKDGLVQPIFPDSLIDVDSFHFSEPNFFGVGRGWKKYTNMQVQCSVEFIEDSEEILPDAKTMIKLAMRDFKSGKGVEAFEALPNYLRDQIAD</sequence>